<dbReference type="InterPro" id="IPR002545">
    <property type="entry name" value="CheW-lke_dom"/>
</dbReference>
<dbReference type="Gene3D" id="2.40.50.180">
    <property type="entry name" value="CheA-289, Domain 4"/>
    <property type="match status" value="1"/>
</dbReference>
<proteinExistence type="predicted"/>
<dbReference type="InterPro" id="IPR039315">
    <property type="entry name" value="CheW"/>
</dbReference>
<dbReference type="SMART" id="SM00260">
    <property type="entry name" value="CheW"/>
    <property type="match status" value="1"/>
</dbReference>
<dbReference type="PANTHER" id="PTHR22617:SF23">
    <property type="entry name" value="CHEMOTAXIS PROTEIN CHEW"/>
    <property type="match status" value="1"/>
</dbReference>
<gene>
    <name evidence="2" type="ORF">P6N53_01500</name>
</gene>
<comment type="caution">
    <text evidence="2">The sequence shown here is derived from an EMBL/GenBank/DDBJ whole genome shotgun (WGS) entry which is preliminary data.</text>
</comment>
<reference evidence="2" key="2">
    <citation type="submission" date="2023-03" db="EMBL/GenBank/DDBJ databases">
        <authorList>
            <person name="Zhang Z."/>
        </authorList>
    </citation>
    <scope>NUCLEOTIDE SEQUENCE</scope>
    <source>
        <strain evidence="2">DSA</strain>
    </source>
</reference>
<dbReference type="Pfam" id="PF01584">
    <property type="entry name" value="CheW"/>
    <property type="match status" value="1"/>
</dbReference>
<organism evidence="2 3">
    <name type="scientific">Desulforamulus aquiferis</name>
    <dbReference type="NCBI Taxonomy" id="1397668"/>
    <lineage>
        <taxon>Bacteria</taxon>
        <taxon>Bacillati</taxon>
        <taxon>Bacillota</taxon>
        <taxon>Clostridia</taxon>
        <taxon>Eubacteriales</taxon>
        <taxon>Peptococcaceae</taxon>
        <taxon>Desulforamulus</taxon>
    </lineage>
</organism>
<protein>
    <submittedName>
        <fullName evidence="2">Chemotaxis protein CheW</fullName>
    </submittedName>
</protein>
<dbReference type="Proteomes" id="UP001172911">
    <property type="component" value="Unassembled WGS sequence"/>
</dbReference>
<dbReference type="GO" id="GO:0005829">
    <property type="term" value="C:cytosol"/>
    <property type="evidence" value="ECO:0007669"/>
    <property type="project" value="TreeGrafter"/>
</dbReference>
<dbReference type="PROSITE" id="PS50851">
    <property type="entry name" value="CHEW"/>
    <property type="match status" value="1"/>
</dbReference>
<dbReference type="AlphaFoldDB" id="A0AAW7Z988"/>
<reference evidence="2" key="1">
    <citation type="journal article" date="2023" name="J. Hazard. Mater.">
        <title>Anaerobic biodegradation of pyrene and benzo[a]pyrene by a new sulfate-reducing Desulforamulus aquiferis strain DSA.</title>
        <authorList>
            <person name="Zhang Z."/>
            <person name="Sun J."/>
            <person name="Gong X."/>
            <person name="Wang C."/>
            <person name="Wang H."/>
        </authorList>
    </citation>
    <scope>NUCLEOTIDE SEQUENCE</scope>
    <source>
        <strain evidence="2">DSA</strain>
    </source>
</reference>
<evidence type="ECO:0000259" key="1">
    <source>
        <dbReference type="PROSITE" id="PS50851"/>
    </source>
</evidence>
<feature type="domain" description="CheW-like" evidence="1">
    <location>
        <begin position="3"/>
        <end position="137"/>
    </location>
</feature>
<dbReference type="SUPFAM" id="SSF50341">
    <property type="entry name" value="CheW-like"/>
    <property type="match status" value="1"/>
</dbReference>
<dbReference type="PANTHER" id="PTHR22617">
    <property type="entry name" value="CHEMOTAXIS SENSOR HISTIDINE KINASE-RELATED"/>
    <property type="match status" value="1"/>
</dbReference>
<dbReference type="RefSeq" id="WP_304540589.1">
    <property type="nucleotide sequence ID" value="NZ_JARPTC010000002.1"/>
</dbReference>
<dbReference type="GO" id="GO:0006935">
    <property type="term" value="P:chemotaxis"/>
    <property type="evidence" value="ECO:0007669"/>
    <property type="project" value="InterPro"/>
</dbReference>
<dbReference type="EMBL" id="JARPTC010000002">
    <property type="protein sequence ID" value="MDO7785902.1"/>
    <property type="molecule type" value="Genomic_DNA"/>
</dbReference>
<evidence type="ECO:0000313" key="2">
    <source>
        <dbReference type="EMBL" id="MDO7785902.1"/>
    </source>
</evidence>
<keyword evidence="3" id="KW-1185">Reference proteome</keyword>
<dbReference type="GO" id="GO:0007165">
    <property type="term" value="P:signal transduction"/>
    <property type="evidence" value="ECO:0007669"/>
    <property type="project" value="InterPro"/>
</dbReference>
<name>A0AAW7Z988_9FIRM</name>
<dbReference type="InterPro" id="IPR036061">
    <property type="entry name" value="CheW-like_dom_sf"/>
</dbReference>
<accession>A0AAW7Z988</accession>
<evidence type="ECO:0000313" key="3">
    <source>
        <dbReference type="Proteomes" id="UP001172911"/>
    </source>
</evidence>
<sequence>MSKTKAVIFEIGATRYGIDIMSSKEIIKLQTITPIAGTSTVIEGVISLRDKVIPVVRLGRFLGISEQDYTEDTRIIIIEINNRKFGLIVDNVCEVEDILDEEMQKVDLMVGNNHYIKGIVKKDEQLWLILDIEKFIF</sequence>
<dbReference type="Gene3D" id="2.30.30.40">
    <property type="entry name" value="SH3 Domains"/>
    <property type="match status" value="1"/>
</dbReference>